<dbReference type="Proteomes" id="UP000316887">
    <property type="component" value="Unassembled WGS sequence"/>
</dbReference>
<dbReference type="OrthoDB" id="7579171at2"/>
<keyword evidence="1" id="KW-0812">Transmembrane</keyword>
<name>A0A542W1J0_ZYMMB</name>
<sequence length="94" mass="10657">MHGIQWTAVIIVALVFVSGIIKTIYRHKEKTAVNKLNDISSQKMEEEILSMKDRIAVLEHIVTDNYQNFALNQAIEALDQPVPKSKKENISPLV</sequence>
<reference evidence="2 3" key="1">
    <citation type="submission" date="2019-06" db="EMBL/GenBank/DDBJ databases">
        <title>Genome sequencing of Zymomonas mobilis strains for genetic engineering and biofuel applications.</title>
        <authorList>
            <person name="Teravest M."/>
        </authorList>
    </citation>
    <scope>NUCLEOTIDE SEQUENCE [LARGE SCALE GENOMIC DNA]</scope>
    <source>
        <strain evidence="2 3">AN0101</strain>
    </source>
</reference>
<evidence type="ECO:0000313" key="3">
    <source>
        <dbReference type="Proteomes" id="UP000316887"/>
    </source>
</evidence>
<comment type="caution">
    <text evidence="2">The sequence shown here is derived from an EMBL/GenBank/DDBJ whole genome shotgun (WGS) entry which is preliminary data.</text>
</comment>
<keyword evidence="1" id="KW-1133">Transmembrane helix</keyword>
<evidence type="ECO:0000313" key="2">
    <source>
        <dbReference type="EMBL" id="TQL17455.1"/>
    </source>
</evidence>
<gene>
    <name evidence="2" type="ORF">FBY58_1041</name>
</gene>
<dbReference type="RefSeq" id="WP_141919797.1">
    <property type="nucleotide sequence ID" value="NZ_VFOF01000001.1"/>
</dbReference>
<dbReference type="AlphaFoldDB" id="A0A542W1J0"/>
<proteinExistence type="predicted"/>
<evidence type="ECO:0000256" key="1">
    <source>
        <dbReference type="SAM" id="Phobius"/>
    </source>
</evidence>
<dbReference type="EMBL" id="VFOF01000001">
    <property type="protein sequence ID" value="TQL17455.1"/>
    <property type="molecule type" value="Genomic_DNA"/>
</dbReference>
<protein>
    <recommendedName>
        <fullName evidence="4">Phage shock protein B</fullName>
    </recommendedName>
</protein>
<feature type="transmembrane region" description="Helical" evidence="1">
    <location>
        <begin position="6"/>
        <end position="25"/>
    </location>
</feature>
<organism evidence="2 3">
    <name type="scientific">Zymomonas mobilis</name>
    <dbReference type="NCBI Taxonomy" id="542"/>
    <lineage>
        <taxon>Bacteria</taxon>
        <taxon>Pseudomonadati</taxon>
        <taxon>Pseudomonadota</taxon>
        <taxon>Alphaproteobacteria</taxon>
        <taxon>Sphingomonadales</taxon>
        <taxon>Zymomonadaceae</taxon>
        <taxon>Zymomonas</taxon>
    </lineage>
</organism>
<keyword evidence="1" id="KW-0472">Membrane</keyword>
<evidence type="ECO:0008006" key="4">
    <source>
        <dbReference type="Google" id="ProtNLM"/>
    </source>
</evidence>
<accession>A0A542W1J0</accession>